<evidence type="ECO:0000313" key="3">
    <source>
        <dbReference type="Proteomes" id="UP001521150"/>
    </source>
</evidence>
<feature type="transmembrane region" description="Helical" evidence="1">
    <location>
        <begin position="36"/>
        <end position="60"/>
    </location>
</feature>
<organism evidence="2 3">
    <name type="scientific">Kibdelosporangium philippinense</name>
    <dbReference type="NCBI Taxonomy" id="211113"/>
    <lineage>
        <taxon>Bacteria</taxon>
        <taxon>Bacillati</taxon>
        <taxon>Actinomycetota</taxon>
        <taxon>Actinomycetes</taxon>
        <taxon>Pseudonocardiales</taxon>
        <taxon>Pseudonocardiaceae</taxon>
        <taxon>Kibdelosporangium</taxon>
    </lineage>
</organism>
<gene>
    <name evidence="2" type="ORF">LWC34_36935</name>
</gene>
<evidence type="ECO:0000313" key="2">
    <source>
        <dbReference type="EMBL" id="MCE7008358.1"/>
    </source>
</evidence>
<dbReference type="EMBL" id="JAJVCN010000003">
    <property type="protein sequence ID" value="MCE7008358.1"/>
    <property type="molecule type" value="Genomic_DNA"/>
</dbReference>
<keyword evidence="3" id="KW-1185">Reference proteome</keyword>
<reference evidence="2 3" key="1">
    <citation type="submission" date="2021-12" db="EMBL/GenBank/DDBJ databases">
        <title>Genome sequence of Kibdelosporangium philippinense ATCC 49844.</title>
        <authorList>
            <person name="Fedorov E.A."/>
            <person name="Omeragic M."/>
            <person name="Shalygina K.F."/>
            <person name="Maclea K.S."/>
        </authorList>
    </citation>
    <scope>NUCLEOTIDE SEQUENCE [LARGE SCALE GENOMIC DNA]</scope>
    <source>
        <strain evidence="2 3">ATCC 49844</strain>
    </source>
</reference>
<comment type="caution">
    <text evidence="2">The sequence shown here is derived from an EMBL/GenBank/DDBJ whole genome shotgun (WGS) entry which is preliminary data.</text>
</comment>
<proteinExistence type="predicted"/>
<keyword evidence="1" id="KW-0472">Membrane</keyword>
<feature type="transmembrane region" description="Helical" evidence="1">
    <location>
        <begin position="12"/>
        <end position="30"/>
    </location>
</feature>
<evidence type="ECO:0000256" key="1">
    <source>
        <dbReference type="SAM" id="Phobius"/>
    </source>
</evidence>
<keyword evidence="1" id="KW-1133">Transmembrane helix</keyword>
<dbReference type="Proteomes" id="UP001521150">
    <property type="component" value="Unassembled WGS sequence"/>
</dbReference>
<name>A0ABS8ZPF7_9PSEU</name>
<dbReference type="RefSeq" id="WP_233729869.1">
    <property type="nucleotide sequence ID" value="NZ_JAJVCN010000003.1"/>
</dbReference>
<accession>A0ABS8ZPF7</accession>
<protein>
    <submittedName>
        <fullName evidence="2">Uncharacterized protein</fullName>
    </submittedName>
</protein>
<keyword evidence="1" id="KW-0812">Transmembrane</keyword>
<sequence length="63" mass="6653">MAAKLGRGIVGAMYGVLPGAFLVLLTQFVISGEWQLTIGANGLEIAFLGFVIGGIVGWNWEQT</sequence>